<evidence type="ECO:0000256" key="2">
    <source>
        <dbReference type="ARBA" id="ARBA00022722"/>
    </source>
</evidence>
<gene>
    <name evidence="8" type="ORF">DSCW_67290</name>
</gene>
<dbReference type="InterPro" id="IPR013527">
    <property type="entry name" value="YicC-like_N"/>
</dbReference>
<feature type="domain" description="Endoribonuclease YicC-like C-terminal" evidence="7">
    <location>
        <begin position="173"/>
        <end position="293"/>
    </location>
</feature>
<keyword evidence="3" id="KW-0255">Endonuclease</keyword>
<protein>
    <recommendedName>
        <fullName evidence="10">YicC family protein</fullName>
    </recommendedName>
</protein>
<keyword evidence="2" id="KW-0540">Nuclease</keyword>
<dbReference type="GO" id="GO:0004521">
    <property type="term" value="F:RNA endonuclease activity"/>
    <property type="evidence" value="ECO:0007669"/>
    <property type="project" value="InterPro"/>
</dbReference>
<evidence type="ECO:0000259" key="7">
    <source>
        <dbReference type="Pfam" id="PF08340"/>
    </source>
</evidence>
<keyword evidence="4" id="KW-0378">Hydrolase</keyword>
<dbReference type="InterPro" id="IPR005229">
    <property type="entry name" value="YicC/YloC-like"/>
</dbReference>
<evidence type="ECO:0000256" key="3">
    <source>
        <dbReference type="ARBA" id="ARBA00022759"/>
    </source>
</evidence>
<dbReference type="OrthoDB" id="9771229at2"/>
<dbReference type="Pfam" id="PF08340">
    <property type="entry name" value="YicC-like_C"/>
    <property type="match status" value="1"/>
</dbReference>
<evidence type="ECO:0000256" key="1">
    <source>
        <dbReference type="ARBA" id="ARBA00001968"/>
    </source>
</evidence>
<feature type="domain" description="Endoribonuclease YicC-like N-terminal" evidence="6">
    <location>
        <begin position="2"/>
        <end position="156"/>
    </location>
</feature>
<dbReference type="NCBIfam" id="TIGR00255">
    <property type="entry name" value="YicC/YloC family endoribonuclease"/>
    <property type="match status" value="1"/>
</dbReference>
<dbReference type="Proteomes" id="UP000427769">
    <property type="component" value="Chromosome"/>
</dbReference>
<comment type="cofactor">
    <cofactor evidence="1">
        <name>a divalent metal cation</name>
        <dbReference type="ChEBI" id="CHEBI:60240"/>
    </cofactor>
</comment>
<dbReference type="GO" id="GO:0016787">
    <property type="term" value="F:hydrolase activity"/>
    <property type="evidence" value="ECO:0007669"/>
    <property type="project" value="UniProtKB-KW"/>
</dbReference>
<evidence type="ECO:0008006" key="10">
    <source>
        <dbReference type="Google" id="ProtNLM"/>
    </source>
</evidence>
<dbReference type="PANTHER" id="PTHR30636:SF3">
    <property type="entry name" value="UPF0701 PROTEIN YICC"/>
    <property type="match status" value="1"/>
</dbReference>
<dbReference type="EMBL" id="AP021875">
    <property type="protein sequence ID" value="BBO79312.1"/>
    <property type="molecule type" value="Genomic_DNA"/>
</dbReference>
<proteinExistence type="inferred from homology"/>
<keyword evidence="9" id="KW-1185">Reference proteome</keyword>
<dbReference type="InterPro" id="IPR013551">
    <property type="entry name" value="YicC-like_C"/>
</dbReference>
<dbReference type="KEGG" id="dwd:DSCW_67290"/>
<reference evidence="8 9" key="1">
    <citation type="submission" date="2019-11" db="EMBL/GenBank/DDBJ databases">
        <title>Comparative genomics of hydrocarbon-degrading Desulfosarcina strains.</title>
        <authorList>
            <person name="Watanabe M."/>
            <person name="Kojima H."/>
            <person name="Fukui M."/>
        </authorList>
    </citation>
    <scope>NUCLEOTIDE SEQUENCE [LARGE SCALE GENOMIC DNA]</scope>
    <source>
        <strain evidence="8 9">PP31</strain>
    </source>
</reference>
<comment type="similarity">
    <text evidence="5">Belongs to the YicC/YloC family.</text>
</comment>
<organism evidence="8 9">
    <name type="scientific">Desulfosarcina widdelii</name>
    <dbReference type="NCBI Taxonomy" id="947919"/>
    <lineage>
        <taxon>Bacteria</taxon>
        <taxon>Pseudomonadati</taxon>
        <taxon>Thermodesulfobacteriota</taxon>
        <taxon>Desulfobacteria</taxon>
        <taxon>Desulfobacterales</taxon>
        <taxon>Desulfosarcinaceae</taxon>
        <taxon>Desulfosarcina</taxon>
    </lineage>
</organism>
<evidence type="ECO:0000256" key="4">
    <source>
        <dbReference type="ARBA" id="ARBA00022801"/>
    </source>
</evidence>
<dbReference type="AlphaFoldDB" id="A0A5K7ZB71"/>
<dbReference type="PANTHER" id="PTHR30636">
    <property type="entry name" value="UPF0701 PROTEIN YICC"/>
    <property type="match status" value="1"/>
</dbReference>
<evidence type="ECO:0000259" key="6">
    <source>
        <dbReference type="Pfam" id="PF03755"/>
    </source>
</evidence>
<evidence type="ECO:0000313" key="9">
    <source>
        <dbReference type="Proteomes" id="UP000427769"/>
    </source>
</evidence>
<dbReference type="RefSeq" id="WP_155307853.1">
    <property type="nucleotide sequence ID" value="NZ_AP021875.1"/>
</dbReference>
<evidence type="ECO:0000313" key="8">
    <source>
        <dbReference type="EMBL" id="BBO79312.1"/>
    </source>
</evidence>
<name>A0A5K7ZB71_9BACT</name>
<accession>A0A5K7ZB71</accession>
<dbReference type="Pfam" id="PF03755">
    <property type="entry name" value="YicC-like_N"/>
    <property type="match status" value="1"/>
</dbReference>
<sequence length="293" mass="32927">MIKSMTAYARAEIQTGPTGVRIEMRSFNNRHLDVALKLTHGFEPLEERIRSVIAETVARGRVDMRVQIQEESEAGIDFAVNLPRAQAYHRALSQLKEELGIEGAIGLETVLAGGSMVQALETEKDSEAVWPQVQDCLKSALDQLDAMRRVEGDNMAADFKQRLDAIERMLYEIESQAAGLPDIYRQRLKERIDALTHGLVEIDEARIAQESALLADRSDISEEIVRAKSHIQQFRARMEDDTPAGRPLNFLLQEFNREFNTMGAKSGKAGMSHVIVAVKSELEKLREQVQNVE</sequence>
<evidence type="ECO:0000256" key="5">
    <source>
        <dbReference type="ARBA" id="ARBA00035648"/>
    </source>
</evidence>